<protein>
    <submittedName>
        <fullName evidence="2">Winged helix-turn-helix domain-containing protein</fullName>
    </submittedName>
</protein>
<comment type="caution">
    <text evidence="2">The sequence shown here is derived from an EMBL/GenBank/DDBJ whole genome shotgun (WGS) entry which is preliminary data.</text>
</comment>
<organism evidence="2">
    <name type="scientific">Acidobacterium capsulatum</name>
    <dbReference type="NCBI Taxonomy" id="33075"/>
    <lineage>
        <taxon>Bacteria</taxon>
        <taxon>Pseudomonadati</taxon>
        <taxon>Acidobacteriota</taxon>
        <taxon>Terriglobia</taxon>
        <taxon>Terriglobales</taxon>
        <taxon>Acidobacteriaceae</taxon>
        <taxon>Acidobacterium</taxon>
    </lineage>
</organism>
<dbReference type="AlphaFoldDB" id="A0A7V4XTH4"/>
<dbReference type="Gene3D" id="1.10.10.10">
    <property type="entry name" value="Winged helix-like DNA-binding domain superfamily/Winged helix DNA-binding domain"/>
    <property type="match status" value="1"/>
</dbReference>
<dbReference type="InterPro" id="IPR036388">
    <property type="entry name" value="WH-like_DNA-bd_sf"/>
</dbReference>
<evidence type="ECO:0000313" key="2">
    <source>
        <dbReference type="EMBL" id="HGY94929.1"/>
    </source>
</evidence>
<feature type="compositionally biased region" description="Low complexity" evidence="1">
    <location>
        <begin position="25"/>
        <end position="40"/>
    </location>
</feature>
<evidence type="ECO:0000256" key="1">
    <source>
        <dbReference type="SAM" id="MobiDB-lite"/>
    </source>
</evidence>
<dbReference type="EMBL" id="DTKL01000061">
    <property type="protein sequence ID" value="HGY94929.1"/>
    <property type="molecule type" value="Genomic_DNA"/>
</dbReference>
<gene>
    <name evidence="2" type="ORF">ENW50_09650</name>
</gene>
<dbReference type="InterPro" id="IPR036390">
    <property type="entry name" value="WH_DNA-bd_sf"/>
</dbReference>
<accession>A0A7V4XTH4</accession>
<sequence>MPLKKKAPSAVSKSIKAVRPPKPLAAPASASAAAPAPNSKAPWTFLTNHSHVLLLIARDPESRMRDVAQQVGITERAVQRIVDDLQEYGVLSVVKRGRRNTYTVNMRLPLRHPVENRRRVGDLIGMVNG</sequence>
<dbReference type="Pfam" id="PF13412">
    <property type="entry name" value="HTH_24"/>
    <property type="match status" value="1"/>
</dbReference>
<feature type="region of interest" description="Disordered" evidence="1">
    <location>
        <begin position="1"/>
        <end position="40"/>
    </location>
</feature>
<proteinExistence type="predicted"/>
<reference evidence="2" key="1">
    <citation type="journal article" date="2020" name="mSystems">
        <title>Genome- and Community-Level Interaction Insights into Carbon Utilization and Element Cycling Functions of Hydrothermarchaeota in Hydrothermal Sediment.</title>
        <authorList>
            <person name="Zhou Z."/>
            <person name="Liu Y."/>
            <person name="Xu W."/>
            <person name="Pan J."/>
            <person name="Luo Z.H."/>
            <person name="Li M."/>
        </authorList>
    </citation>
    <scope>NUCLEOTIDE SEQUENCE [LARGE SCALE GENOMIC DNA]</scope>
    <source>
        <strain evidence="2">SpSt-855</strain>
    </source>
</reference>
<name>A0A7V4XTH4_9BACT</name>
<dbReference type="SUPFAM" id="SSF46785">
    <property type="entry name" value="Winged helix' DNA-binding domain"/>
    <property type="match status" value="1"/>
</dbReference>